<evidence type="ECO:0000313" key="2">
    <source>
        <dbReference type="Proteomes" id="UP001227192"/>
    </source>
</evidence>
<dbReference type="Proteomes" id="UP001227192">
    <property type="component" value="Unassembled WGS sequence"/>
</dbReference>
<reference evidence="1" key="1">
    <citation type="submission" date="2015-06" db="EMBL/GenBank/DDBJ databases">
        <authorList>
            <person name="Nguyen H."/>
        </authorList>
    </citation>
    <scope>NUCLEOTIDE SEQUENCE</scope>
    <source>
        <strain evidence="1">DAOM 180753</strain>
    </source>
</reference>
<name>A0AAI9TPJ1_PENTH</name>
<accession>A0AAI9TPJ1</accession>
<comment type="caution">
    <text evidence="1">The sequence shown here is derived from an EMBL/GenBank/DDBJ whole genome shotgun (WGS) entry which is preliminary data.</text>
</comment>
<keyword evidence="2" id="KW-1185">Reference proteome</keyword>
<evidence type="ECO:0000313" key="1">
    <source>
        <dbReference type="EMBL" id="KAJ9490655.1"/>
    </source>
</evidence>
<sequence length="91" mass="9640">MEGPKSAVLNKLLLYISSKLTNSSKSGVELISLLRGYVVNVSLTLSALIKAAAAKIGKPHLTETGHALSALAWTTLETSFPPTRICISSCR</sequence>
<proteinExistence type="predicted"/>
<reference evidence="1" key="2">
    <citation type="journal article" date="2016" name="Fungal Biol.">
        <title>Ochratoxin A production by Penicillium thymicola.</title>
        <authorList>
            <person name="Nguyen H.D.T."/>
            <person name="McMullin D.R."/>
            <person name="Ponomareva E."/>
            <person name="Riley R."/>
            <person name="Pomraning K.R."/>
            <person name="Baker S.E."/>
            <person name="Seifert K.A."/>
        </authorList>
    </citation>
    <scope>NUCLEOTIDE SEQUENCE</scope>
    <source>
        <strain evidence="1">DAOM 180753</strain>
    </source>
</reference>
<dbReference type="EMBL" id="LACB01000051">
    <property type="protein sequence ID" value="KAJ9490655.1"/>
    <property type="molecule type" value="Genomic_DNA"/>
</dbReference>
<dbReference type="AlphaFoldDB" id="A0AAI9TPJ1"/>
<protein>
    <submittedName>
        <fullName evidence="1">Uncharacterized protein</fullName>
    </submittedName>
</protein>
<gene>
    <name evidence="1" type="ORF">VN97_g2612</name>
</gene>
<organism evidence="1 2">
    <name type="scientific">Penicillium thymicola</name>
    <dbReference type="NCBI Taxonomy" id="293382"/>
    <lineage>
        <taxon>Eukaryota</taxon>
        <taxon>Fungi</taxon>
        <taxon>Dikarya</taxon>
        <taxon>Ascomycota</taxon>
        <taxon>Pezizomycotina</taxon>
        <taxon>Eurotiomycetes</taxon>
        <taxon>Eurotiomycetidae</taxon>
        <taxon>Eurotiales</taxon>
        <taxon>Aspergillaceae</taxon>
        <taxon>Penicillium</taxon>
    </lineage>
</organism>